<reference evidence="1 2" key="1">
    <citation type="submission" date="2024-05" db="EMBL/GenBank/DDBJ databases">
        <title>De novo assembly of an allotetraploid wild potato.</title>
        <authorList>
            <person name="Hosaka A.J."/>
        </authorList>
    </citation>
    <scope>NUCLEOTIDE SEQUENCE [LARGE SCALE GENOMIC DNA]</scope>
    <source>
        <tissue evidence="1">Young leaves</tissue>
    </source>
</reference>
<dbReference type="EMBL" id="JBJKTR010000017">
    <property type="protein sequence ID" value="KAL3338290.1"/>
    <property type="molecule type" value="Genomic_DNA"/>
</dbReference>
<keyword evidence="2" id="KW-1185">Reference proteome</keyword>
<evidence type="ECO:0000313" key="2">
    <source>
        <dbReference type="Proteomes" id="UP001627284"/>
    </source>
</evidence>
<protein>
    <submittedName>
        <fullName evidence="1">Uncharacterized protein</fullName>
    </submittedName>
</protein>
<dbReference type="AlphaFoldDB" id="A0ABD2S2G5"/>
<dbReference type="Proteomes" id="UP001627284">
    <property type="component" value="Unassembled WGS sequence"/>
</dbReference>
<dbReference type="SUPFAM" id="SSF50998">
    <property type="entry name" value="Quinoprotein alcohol dehydrogenase-like"/>
    <property type="match status" value="1"/>
</dbReference>
<name>A0ABD2S2G5_9SOLN</name>
<dbReference type="InterPro" id="IPR011047">
    <property type="entry name" value="Quinoprotein_ADH-like_sf"/>
</dbReference>
<gene>
    <name evidence="1" type="ORF">AABB24_030435</name>
</gene>
<dbReference type="PANTHER" id="PTHR32303">
    <property type="entry name" value="QUINOPROTEIN ALCOHOL DEHYDROGENASE (CYTOCHROME C)"/>
    <property type="match status" value="1"/>
</dbReference>
<evidence type="ECO:0000313" key="1">
    <source>
        <dbReference type="EMBL" id="KAL3338290.1"/>
    </source>
</evidence>
<dbReference type="PANTHER" id="PTHR32303:SF10">
    <property type="entry name" value="OUTER MEMBRANE PROTEIN ASSEMBLY FACTOR BAMB"/>
    <property type="match status" value="1"/>
</dbReference>
<proteinExistence type="predicted"/>
<feature type="non-terminal residue" evidence="1">
    <location>
        <position position="1"/>
    </location>
</feature>
<sequence length="180" mass="20226">AKLYGRPLCFPRTAKKLAVIPAPPYGEAVIDSRRNHVYIATGNLYSVPKRIEDCQKEQNQQNNTDPTQPDKCIELDNHSDSILALDMDSGEIEWYKQLGGFDVWFVACMNSKNPNCPIGPSLDYDFEEAPMMLSVVVNGREKVDVVEVVQKSGIAWALKRDNGKLLWTTVSEKQFFISSA</sequence>
<accession>A0ABD2S2G5</accession>
<dbReference type="Gene3D" id="2.140.10.10">
    <property type="entry name" value="Quinoprotein alcohol dehydrogenase-like superfamily"/>
    <property type="match status" value="1"/>
</dbReference>
<comment type="caution">
    <text evidence="1">The sequence shown here is derived from an EMBL/GenBank/DDBJ whole genome shotgun (WGS) entry which is preliminary data.</text>
</comment>
<organism evidence="1 2">
    <name type="scientific">Solanum stoloniferum</name>
    <dbReference type="NCBI Taxonomy" id="62892"/>
    <lineage>
        <taxon>Eukaryota</taxon>
        <taxon>Viridiplantae</taxon>
        <taxon>Streptophyta</taxon>
        <taxon>Embryophyta</taxon>
        <taxon>Tracheophyta</taxon>
        <taxon>Spermatophyta</taxon>
        <taxon>Magnoliopsida</taxon>
        <taxon>eudicotyledons</taxon>
        <taxon>Gunneridae</taxon>
        <taxon>Pentapetalae</taxon>
        <taxon>asterids</taxon>
        <taxon>lamiids</taxon>
        <taxon>Solanales</taxon>
        <taxon>Solanaceae</taxon>
        <taxon>Solanoideae</taxon>
        <taxon>Solaneae</taxon>
        <taxon>Solanum</taxon>
    </lineage>
</organism>